<dbReference type="InterPro" id="IPR029063">
    <property type="entry name" value="SAM-dependent_MTases_sf"/>
</dbReference>
<accession>A0AB34KYC8</accession>
<dbReference type="InterPro" id="IPR021463">
    <property type="entry name" value="Methyltransf_34"/>
</dbReference>
<sequence>MMNNDRARSLQNKAAKQNAKSAKSAKSNAGKAPSKAEDRPPQQRSSKISRALQQKCLNIFRDALWTGPEDVAAVQEVKGHLYNRDFHRAFSSEAYLRAYALRWSAARALGYLQVFEDIDGFLTDLRKGTVSGQPLKVLSVGGGAGAELVSIAGWHNFTADARDSEPEQASLDVKLVDIAAWQPISDKLCEAATSMPVLSKYASAALREANVPMVSKEHFQATCDQADVLEWNEETVAAQAGSIDLVTIMFTLNELYSTSVPKTQRLLKSLTTNMREGAYLLVVDSPGSYSTVAINGAEKKYPMQWLLDHTLLGRQPETALWEKVLTNESQWFRLPEGLEYALELENMRYQIHLFRRRSPQTE</sequence>
<dbReference type="AlphaFoldDB" id="A0AB34KYC8"/>
<evidence type="ECO:0000313" key="2">
    <source>
        <dbReference type="EMBL" id="KAL1589261.1"/>
    </source>
</evidence>
<proteinExistence type="predicted"/>
<dbReference type="GeneID" id="96003471"/>
<evidence type="ECO:0008006" key="4">
    <source>
        <dbReference type="Google" id="ProtNLM"/>
    </source>
</evidence>
<name>A0AB34KYC8_9PEZI</name>
<protein>
    <recommendedName>
        <fullName evidence="4">25S rRNA (Uridine(2843)-N(3))-methyltransferase</fullName>
    </recommendedName>
</protein>
<keyword evidence="3" id="KW-1185">Reference proteome</keyword>
<evidence type="ECO:0000313" key="3">
    <source>
        <dbReference type="Proteomes" id="UP000803884"/>
    </source>
</evidence>
<feature type="region of interest" description="Disordered" evidence="1">
    <location>
        <begin position="1"/>
        <end position="48"/>
    </location>
</feature>
<dbReference type="SUPFAM" id="SSF53335">
    <property type="entry name" value="S-adenosyl-L-methionine-dependent methyltransferases"/>
    <property type="match status" value="1"/>
</dbReference>
<organism evidence="2 3">
    <name type="scientific">Cladosporium halotolerans</name>
    <dbReference type="NCBI Taxonomy" id="1052096"/>
    <lineage>
        <taxon>Eukaryota</taxon>
        <taxon>Fungi</taxon>
        <taxon>Dikarya</taxon>
        <taxon>Ascomycota</taxon>
        <taxon>Pezizomycotina</taxon>
        <taxon>Dothideomycetes</taxon>
        <taxon>Dothideomycetidae</taxon>
        <taxon>Cladosporiales</taxon>
        <taxon>Cladosporiaceae</taxon>
        <taxon>Cladosporium</taxon>
    </lineage>
</organism>
<evidence type="ECO:0000256" key="1">
    <source>
        <dbReference type="SAM" id="MobiDB-lite"/>
    </source>
</evidence>
<dbReference type="EMBL" id="JAAQHG020000005">
    <property type="protein sequence ID" value="KAL1589261.1"/>
    <property type="molecule type" value="Genomic_DNA"/>
</dbReference>
<comment type="caution">
    <text evidence="2">The sequence shown here is derived from an EMBL/GenBank/DDBJ whole genome shotgun (WGS) entry which is preliminary data.</text>
</comment>
<feature type="compositionally biased region" description="Low complexity" evidence="1">
    <location>
        <begin position="12"/>
        <end position="33"/>
    </location>
</feature>
<gene>
    <name evidence="2" type="ORF">WHR41_02027</name>
</gene>
<dbReference type="Pfam" id="PF11312">
    <property type="entry name" value="Methyltransf_34"/>
    <property type="match status" value="1"/>
</dbReference>
<reference evidence="2 3" key="1">
    <citation type="journal article" date="2020" name="Microbiol. Resour. Announc.">
        <title>Draft Genome Sequence of a Cladosporium Species Isolated from the Mesophotic Ascidian Didemnum maculosum.</title>
        <authorList>
            <person name="Gioti A."/>
            <person name="Siaperas R."/>
            <person name="Nikolaivits E."/>
            <person name="Le Goff G."/>
            <person name="Ouazzani J."/>
            <person name="Kotoulas G."/>
            <person name="Topakas E."/>
        </authorList>
    </citation>
    <scope>NUCLEOTIDE SEQUENCE [LARGE SCALE GENOMIC DNA]</scope>
    <source>
        <strain evidence="2 3">TM138-S3</strain>
    </source>
</reference>
<dbReference type="RefSeq" id="XP_069232366.1">
    <property type="nucleotide sequence ID" value="XM_069370633.1"/>
</dbReference>
<dbReference type="Proteomes" id="UP000803884">
    <property type="component" value="Unassembled WGS sequence"/>
</dbReference>